<name>A0A7G9VYJ8_9CAUD</name>
<evidence type="ECO:0000313" key="2">
    <source>
        <dbReference type="Proteomes" id="UP000516107"/>
    </source>
</evidence>
<organism evidence="1 2">
    <name type="scientific">Acinetobacter phage vB_AbaP_APK81</name>
    <dbReference type="NCBI Taxonomy" id="2759217"/>
    <lineage>
        <taxon>Viruses</taxon>
        <taxon>Duplodnaviria</taxon>
        <taxon>Heunggongvirae</taxon>
        <taxon>Uroviricota</taxon>
        <taxon>Caudoviricetes</taxon>
        <taxon>Autographivirales</taxon>
        <taxon>Autoscriptoviridae</taxon>
        <taxon>Beijerinckvirinae</taxon>
        <taxon>Friunavirus</taxon>
        <taxon>Friunavirus APK81</taxon>
    </lineage>
</organism>
<proteinExistence type="predicted"/>
<accession>A0A7G9VYJ8</accession>
<sequence>MMIAITLQCGYKRNGWLRIISYLKVNQHNKEDVLMTLLEAVNAILPYLGQHVITRVEDSRNPTVSRIVAAIDRQRKSVLAEGHWFNEVPNKVLLLNTDKTIDVPLNTLAIYGNTKRVAKRGPKLYDIDNDTRYFTGPVKVKVIYDYPFEELPEYAAQYITYLAGIEVYVSDYGVENAIQLMTERKEANRLLLVQENMRNRRWNSNDAAMRRSRFQRYLRR</sequence>
<evidence type="ECO:0000313" key="1">
    <source>
        <dbReference type="EMBL" id="QNO11413.1"/>
    </source>
</evidence>
<dbReference type="InterPro" id="IPR033767">
    <property type="entry name" value="Tail_Gp11"/>
</dbReference>
<dbReference type="Pfam" id="PF17212">
    <property type="entry name" value="Tube"/>
    <property type="match status" value="1"/>
</dbReference>
<protein>
    <submittedName>
        <fullName evidence="1">Tail tubular protein A</fullName>
    </submittedName>
</protein>
<keyword evidence="2" id="KW-1185">Reference proteome</keyword>
<gene>
    <name evidence="1" type="ORF">APK81_44</name>
</gene>
<reference evidence="1 2" key="1">
    <citation type="submission" date="2020-07" db="EMBL/GenBank/DDBJ databases">
        <authorList>
            <person name="Shneider M.M."/>
            <person name="Timoshina O.V."/>
            <person name="Mikhailova Y.V."/>
            <person name="Shelenkov A.A."/>
            <person name="Yanushevich Y."/>
            <person name="Shagin D.A."/>
            <person name="Popova A.V."/>
            <person name="Miroshnikov K.A."/>
        </authorList>
    </citation>
    <scope>NUCLEOTIDE SEQUENCE [LARGE SCALE GENOMIC DNA]</scope>
</reference>
<dbReference type="EMBL" id="MT741944">
    <property type="protein sequence ID" value="QNO11413.1"/>
    <property type="molecule type" value="Genomic_DNA"/>
</dbReference>
<dbReference type="Proteomes" id="UP000516107">
    <property type="component" value="Segment"/>
</dbReference>